<sequence length="741" mass="86962">MEKIKLVNIKKQNTRVDYVFYCEGSIANAFRKNVDFFVDYDFKIFTIPNSILVIPFLTNVLPVAWLYDATIEIEEIDENYLSSIEEIKKIFAKLYPNLAFKGKIVVNKIVSNRLSKEEDRSMLFYSGGVGSVDALINLLNEKPILATMWGNDLFFHESDGWDEVIRQTSKVAEEYDLECRFFQTSFRYILNYEILNAKFAKPNLTNWWQGFQKELGILSHGAVMAYYYGIKKIYISQNNNVKNREDYAGIKLSKITNSLKFSSASCFCVGENTSRNDKVESICDYVKNTGKKMHLRVCWEQRDGKNCCICEKCIRTFMNILTEDLNPQDFGFDFSDELYDLILSRLNSNVIKLSMNNWGYIIQKISEKPELIQKNLLANYLVKKYPKYAEKKYTYIPTVIEEKQTTKFSGILLERPHDYSNTEIAFESVGLNTGNLVFRDSLIKNLDLLNISYEAYEQIAKDIKNVPIVVTDLIWINENSNFDYLYERVKKNKNTAFVPMSVGLQAKDYEVDFKLNESTKNVLSAMQERAIIGVRGEYTATILEKNGIKNIDIIGCPSLYYENDSNLFIKKSDEEITKVCANFRTFYGLLNKNEKHFLTYCANKDYDFVEQTSHEFVKENAADDNYYNYVSKWLNRKKKVFFDTNEWKDYMKGFQFSMGPRFHGNVMALWNRIPALFMSIDSRTEELVRYFELPYIKMSEFDENQPIEYYYELADYTEFNSNFKLKYLKYMQFLRKNNIVK</sequence>
<evidence type="ECO:0000313" key="2">
    <source>
        <dbReference type="EMBL" id="SFA76519.1"/>
    </source>
</evidence>
<dbReference type="STRING" id="1120918.SAMN05216249_10247"/>
<reference evidence="2 3" key="1">
    <citation type="submission" date="2016-10" db="EMBL/GenBank/DDBJ databases">
        <authorList>
            <person name="de Groot N.N."/>
        </authorList>
    </citation>
    <scope>NUCLEOTIDE SEQUENCE [LARGE SCALE GENOMIC DNA]</scope>
    <source>
        <strain evidence="2 3">DSM 5522</strain>
    </source>
</reference>
<dbReference type="Gene3D" id="3.40.50.620">
    <property type="entry name" value="HUPs"/>
    <property type="match status" value="1"/>
</dbReference>
<dbReference type="GO" id="GO:0016740">
    <property type="term" value="F:transferase activity"/>
    <property type="evidence" value="ECO:0007669"/>
    <property type="project" value="UniProtKB-KW"/>
</dbReference>
<dbReference type="Proteomes" id="UP000198838">
    <property type="component" value="Unassembled WGS sequence"/>
</dbReference>
<gene>
    <name evidence="2" type="ORF">SAMN05216249_10247</name>
</gene>
<proteinExistence type="predicted"/>
<accession>A0A1I0VJ39</accession>
<evidence type="ECO:0000259" key="1">
    <source>
        <dbReference type="Pfam" id="PF04230"/>
    </source>
</evidence>
<dbReference type="InterPro" id="IPR007345">
    <property type="entry name" value="Polysacch_pyruvyl_Trfase"/>
</dbReference>
<dbReference type="EMBL" id="FOJY01000002">
    <property type="protein sequence ID" value="SFA76519.1"/>
    <property type="molecule type" value="Genomic_DNA"/>
</dbReference>
<dbReference type="Pfam" id="PF04230">
    <property type="entry name" value="PS_pyruv_trans"/>
    <property type="match status" value="1"/>
</dbReference>
<keyword evidence="2" id="KW-0808">Transferase</keyword>
<dbReference type="InterPro" id="IPR014729">
    <property type="entry name" value="Rossmann-like_a/b/a_fold"/>
</dbReference>
<organism evidence="2 3">
    <name type="scientific">Acetitomaculum ruminis DSM 5522</name>
    <dbReference type="NCBI Taxonomy" id="1120918"/>
    <lineage>
        <taxon>Bacteria</taxon>
        <taxon>Bacillati</taxon>
        <taxon>Bacillota</taxon>
        <taxon>Clostridia</taxon>
        <taxon>Lachnospirales</taxon>
        <taxon>Lachnospiraceae</taxon>
        <taxon>Acetitomaculum</taxon>
    </lineage>
</organism>
<name>A0A1I0VJ39_9FIRM</name>
<keyword evidence="3" id="KW-1185">Reference proteome</keyword>
<dbReference type="AlphaFoldDB" id="A0A1I0VJ39"/>
<dbReference type="OrthoDB" id="2791683at2"/>
<evidence type="ECO:0000313" key="3">
    <source>
        <dbReference type="Proteomes" id="UP000198838"/>
    </source>
</evidence>
<dbReference type="RefSeq" id="WP_092870013.1">
    <property type="nucleotide sequence ID" value="NZ_FOJY01000002.1"/>
</dbReference>
<protein>
    <submittedName>
        <fullName evidence="2">Polysaccharide pyruvyl transferase</fullName>
    </submittedName>
</protein>
<feature type="domain" description="Polysaccharide pyruvyl transferase" evidence="1">
    <location>
        <begin position="478"/>
        <end position="682"/>
    </location>
</feature>